<evidence type="ECO:0000313" key="2">
    <source>
        <dbReference type="EMBL" id="RVW62681.1"/>
    </source>
</evidence>
<evidence type="ECO:0000256" key="1">
    <source>
        <dbReference type="SAM" id="MobiDB-lite"/>
    </source>
</evidence>
<name>A0A438FRW5_VITVI</name>
<dbReference type="PANTHER" id="PTHR35046">
    <property type="entry name" value="ZINC KNUCKLE (CCHC-TYPE) FAMILY PROTEIN"/>
    <property type="match status" value="1"/>
</dbReference>
<proteinExistence type="predicted"/>
<dbReference type="AlphaFoldDB" id="A0A438FRW5"/>
<dbReference type="SUPFAM" id="SSF56672">
    <property type="entry name" value="DNA/RNA polymerases"/>
    <property type="match status" value="1"/>
</dbReference>
<accession>A0A438FRW5</accession>
<dbReference type="Proteomes" id="UP000288805">
    <property type="component" value="Unassembled WGS sequence"/>
</dbReference>
<feature type="compositionally biased region" description="Basic and acidic residues" evidence="1">
    <location>
        <begin position="18"/>
        <end position="29"/>
    </location>
</feature>
<comment type="caution">
    <text evidence="2">The sequence shown here is derived from an EMBL/GenBank/DDBJ whole genome shotgun (WGS) entry which is preliminary data.</text>
</comment>
<dbReference type="PANTHER" id="PTHR35046:SF18">
    <property type="entry name" value="RNA-DIRECTED DNA POLYMERASE"/>
    <property type="match status" value="1"/>
</dbReference>
<organism evidence="2 3">
    <name type="scientific">Vitis vinifera</name>
    <name type="common">Grape</name>
    <dbReference type="NCBI Taxonomy" id="29760"/>
    <lineage>
        <taxon>Eukaryota</taxon>
        <taxon>Viridiplantae</taxon>
        <taxon>Streptophyta</taxon>
        <taxon>Embryophyta</taxon>
        <taxon>Tracheophyta</taxon>
        <taxon>Spermatophyta</taxon>
        <taxon>Magnoliopsida</taxon>
        <taxon>eudicotyledons</taxon>
        <taxon>Gunneridae</taxon>
        <taxon>Pentapetalae</taxon>
        <taxon>rosids</taxon>
        <taxon>Vitales</taxon>
        <taxon>Vitaceae</taxon>
        <taxon>Viteae</taxon>
        <taxon>Vitis</taxon>
    </lineage>
</organism>
<feature type="region of interest" description="Disordered" evidence="1">
    <location>
        <begin position="1"/>
        <end position="29"/>
    </location>
</feature>
<dbReference type="EMBL" id="QGNW01000763">
    <property type="protein sequence ID" value="RVW62681.1"/>
    <property type="molecule type" value="Genomic_DNA"/>
</dbReference>
<sequence>MPRVGLEVNSRIDSFRPPSDENGKTVPHGREGAWHIDSDSDVDTIHSNPILWTGVGMDDPVDADSSTVRLQNRPSAQRRIPRANPLHPRANPLHRRRYNKWYQSQRLSLALLKYVNIISEEVVKKLALTIERHPILFQLDWLEQGSENSDLPEGLSPLCDIQHHIDLNPGAVLPNKPHYQMSPIEHGELQHQVEELFAKGHLLDSLGPCAVPNLLIFKMDDLWHMCMDNHSTVKGHDPDGYLFGTQPIPEKMISTMEKSSETKFILNPTYLQTTWKGSLSIDEYLTKMKMFADNLGIDGYLITDDDLMLHVLAGLRSEYDLVVVNLTSRIVPATWQELKLCY</sequence>
<dbReference type="Gene3D" id="3.10.10.10">
    <property type="entry name" value="HIV Type 1 Reverse Transcriptase, subunit A, domain 1"/>
    <property type="match status" value="1"/>
</dbReference>
<reference evidence="2 3" key="1">
    <citation type="journal article" date="2018" name="PLoS Genet.">
        <title>Population sequencing reveals clonal diversity and ancestral inbreeding in the grapevine cultivar Chardonnay.</title>
        <authorList>
            <person name="Roach M.J."/>
            <person name="Johnson D.L."/>
            <person name="Bohlmann J."/>
            <person name="van Vuuren H.J."/>
            <person name="Jones S.J."/>
            <person name="Pretorius I.S."/>
            <person name="Schmidt S.A."/>
            <person name="Borneman A.R."/>
        </authorList>
    </citation>
    <scope>NUCLEOTIDE SEQUENCE [LARGE SCALE GENOMIC DNA]</scope>
    <source>
        <strain evidence="3">cv. Chardonnay</strain>
        <tissue evidence="2">Leaf</tissue>
    </source>
</reference>
<protein>
    <submittedName>
        <fullName evidence="2">Uncharacterized protein</fullName>
    </submittedName>
</protein>
<dbReference type="InterPro" id="IPR043502">
    <property type="entry name" value="DNA/RNA_pol_sf"/>
</dbReference>
<gene>
    <name evidence="2" type="ORF">CK203_062670</name>
</gene>
<evidence type="ECO:0000313" key="3">
    <source>
        <dbReference type="Proteomes" id="UP000288805"/>
    </source>
</evidence>